<dbReference type="InterPro" id="IPR058456">
    <property type="entry name" value="DUF8143"/>
</dbReference>
<dbReference type="EMBL" id="JAOPKA010000003">
    <property type="protein sequence ID" value="MCU4740955.1"/>
    <property type="molecule type" value="Genomic_DNA"/>
</dbReference>
<feature type="region of interest" description="Disordered" evidence="1">
    <location>
        <begin position="33"/>
        <end position="82"/>
    </location>
</feature>
<evidence type="ECO:0000256" key="1">
    <source>
        <dbReference type="SAM" id="MobiDB-lite"/>
    </source>
</evidence>
<accession>A0AAP2YX54</accession>
<dbReference type="Proteomes" id="UP001321018">
    <property type="component" value="Unassembled WGS sequence"/>
</dbReference>
<evidence type="ECO:0000313" key="3">
    <source>
        <dbReference type="Proteomes" id="UP001321018"/>
    </source>
</evidence>
<reference evidence="2" key="1">
    <citation type="submission" date="2022-09" db="EMBL/GenBank/DDBJ databases">
        <title>Enrichment on poylsaccharides allowed isolation of novel metabolic and taxonomic groups of Haloarchaea.</title>
        <authorList>
            <person name="Sorokin D.Y."/>
            <person name="Elcheninov A.G."/>
            <person name="Khizhniak T.V."/>
            <person name="Kolganova T.V."/>
            <person name="Kublanov I.V."/>
        </authorList>
    </citation>
    <scope>NUCLEOTIDE SEQUENCE</scope>
    <source>
        <strain evidence="2">AArc-xg1-1</strain>
    </source>
</reference>
<dbReference type="RefSeq" id="WP_338002797.1">
    <property type="nucleotide sequence ID" value="NZ_JAOPKA010000003.1"/>
</dbReference>
<name>A0AAP2YX54_9EURY</name>
<evidence type="ECO:0000313" key="2">
    <source>
        <dbReference type="EMBL" id="MCU4740955.1"/>
    </source>
</evidence>
<comment type="caution">
    <text evidence="2">The sequence shown here is derived from an EMBL/GenBank/DDBJ whole genome shotgun (WGS) entry which is preliminary data.</text>
</comment>
<dbReference type="AlphaFoldDB" id="A0AAP2YX54"/>
<protein>
    <submittedName>
        <fullName evidence="2">Uncharacterized protein</fullName>
    </submittedName>
</protein>
<dbReference type="Pfam" id="PF26467">
    <property type="entry name" value="DUF8143"/>
    <property type="match status" value="1"/>
</dbReference>
<organism evidence="2 3">
    <name type="scientific">Natronoglomus mannanivorans</name>
    <dbReference type="NCBI Taxonomy" id="2979990"/>
    <lineage>
        <taxon>Archaea</taxon>
        <taxon>Methanobacteriati</taxon>
        <taxon>Methanobacteriota</taxon>
        <taxon>Stenosarchaea group</taxon>
        <taxon>Halobacteria</taxon>
        <taxon>Halobacteriales</taxon>
        <taxon>Natrialbaceae</taxon>
        <taxon>Natronoglomus</taxon>
    </lineage>
</organism>
<sequence length="82" mass="9456">MSDAAVIVVFLLLALCAPLALYALIREETSNPRIVDRETAEREARERGGLDLEGEGERRRSRQSDRERRDERANDRDSGWDR</sequence>
<gene>
    <name evidence="2" type="ORF">OB960_06015</name>
</gene>
<proteinExistence type="predicted"/>